<name>A0A2W5C8S4_9SPHN</name>
<dbReference type="Proteomes" id="UP000249066">
    <property type="component" value="Unassembled WGS sequence"/>
</dbReference>
<reference evidence="1 2" key="1">
    <citation type="submission" date="2017-08" db="EMBL/GenBank/DDBJ databases">
        <title>Infants hospitalized years apart are colonized by the same room-sourced microbial strains.</title>
        <authorList>
            <person name="Brooks B."/>
            <person name="Olm M.R."/>
            <person name="Firek B.A."/>
            <person name="Baker R."/>
            <person name="Thomas B.C."/>
            <person name="Morowitz M.J."/>
            <person name="Banfield J.F."/>
        </authorList>
    </citation>
    <scope>NUCLEOTIDE SEQUENCE [LARGE SCALE GENOMIC DNA]</scope>
    <source>
        <strain evidence="1">S2_018_000_R2_101</strain>
    </source>
</reference>
<organism evidence="1 2">
    <name type="scientific">Sphingomonas sanxanigenens</name>
    <dbReference type="NCBI Taxonomy" id="397260"/>
    <lineage>
        <taxon>Bacteria</taxon>
        <taxon>Pseudomonadati</taxon>
        <taxon>Pseudomonadota</taxon>
        <taxon>Alphaproteobacteria</taxon>
        <taxon>Sphingomonadales</taxon>
        <taxon>Sphingomonadaceae</taxon>
        <taxon>Sphingomonas</taxon>
    </lineage>
</organism>
<sequence>MALHIAALLHPPSERRSMSTATFQALITRLAQGLGISVESAPPGVTNAQILNGQSLTAAIDLDDKRLHRIHFNGWSAAAVSFLVSTDGINFVDLYDKAGNEVTIPSLILATNATRAVLVDPVFFLGARYLKIRSGTSAAPVAQGAQRALVLATVAR</sequence>
<protein>
    <submittedName>
        <fullName evidence="1">Uncharacterized protein</fullName>
    </submittedName>
</protein>
<evidence type="ECO:0000313" key="2">
    <source>
        <dbReference type="Proteomes" id="UP000249066"/>
    </source>
</evidence>
<comment type="caution">
    <text evidence="1">The sequence shown here is derived from an EMBL/GenBank/DDBJ whole genome shotgun (WGS) entry which is preliminary data.</text>
</comment>
<gene>
    <name evidence="1" type="ORF">DI623_03090</name>
</gene>
<evidence type="ECO:0000313" key="1">
    <source>
        <dbReference type="EMBL" id="PZO91521.1"/>
    </source>
</evidence>
<dbReference type="AlphaFoldDB" id="A0A2W5C8S4"/>
<dbReference type="EMBL" id="QFNN01000008">
    <property type="protein sequence ID" value="PZO91521.1"/>
    <property type="molecule type" value="Genomic_DNA"/>
</dbReference>
<accession>A0A2W5C8S4</accession>
<proteinExistence type="predicted"/>